<sequence length="68" mass="7217">MNGGSALAISQRILVGYAQNSVFGGDRSSAGKQSRLARCRDSWVANEIEVYGDATAMGESIRYMANAS</sequence>
<gene>
    <name evidence="1" type="ORF">MNBD_ACTINO02-846</name>
</gene>
<reference evidence="1" key="1">
    <citation type="submission" date="2018-06" db="EMBL/GenBank/DDBJ databases">
        <authorList>
            <person name="Zhirakovskaya E."/>
        </authorList>
    </citation>
    <scope>NUCLEOTIDE SEQUENCE</scope>
</reference>
<protein>
    <submittedName>
        <fullName evidence="1">Uncharacterized protein</fullName>
    </submittedName>
</protein>
<dbReference type="EMBL" id="UOEK01000402">
    <property type="protein sequence ID" value="VAW07494.1"/>
    <property type="molecule type" value="Genomic_DNA"/>
</dbReference>
<evidence type="ECO:0000313" key="1">
    <source>
        <dbReference type="EMBL" id="VAW07494.1"/>
    </source>
</evidence>
<name>A0A3B0TFD2_9ZZZZ</name>
<accession>A0A3B0TFD2</accession>
<proteinExistence type="predicted"/>
<organism evidence="1">
    <name type="scientific">hydrothermal vent metagenome</name>
    <dbReference type="NCBI Taxonomy" id="652676"/>
    <lineage>
        <taxon>unclassified sequences</taxon>
        <taxon>metagenomes</taxon>
        <taxon>ecological metagenomes</taxon>
    </lineage>
</organism>
<dbReference type="AlphaFoldDB" id="A0A3B0TFD2"/>